<accession>A0AAV4EGV2</accession>
<gene>
    <name evidence="2" type="ORF">ElyMa_001808200</name>
</gene>
<proteinExistence type="predicted"/>
<keyword evidence="3" id="KW-1185">Reference proteome</keyword>
<evidence type="ECO:0000313" key="2">
    <source>
        <dbReference type="EMBL" id="GFR59950.1"/>
    </source>
</evidence>
<comment type="caution">
    <text evidence="2">The sequence shown here is derived from an EMBL/GenBank/DDBJ whole genome shotgun (WGS) entry which is preliminary data.</text>
</comment>
<organism evidence="2 3">
    <name type="scientific">Elysia marginata</name>
    <dbReference type="NCBI Taxonomy" id="1093978"/>
    <lineage>
        <taxon>Eukaryota</taxon>
        <taxon>Metazoa</taxon>
        <taxon>Spiralia</taxon>
        <taxon>Lophotrochozoa</taxon>
        <taxon>Mollusca</taxon>
        <taxon>Gastropoda</taxon>
        <taxon>Heterobranchia</taxon>
        <taxon>Euthyneura</taxon>
        <taxon>Panpulmonata</taxon>
        <taxon>Sacoglossa</taxon>
        <taxon>Placobranchoidea</taxon>
        <taxon>Plakobranchidae</taxon>
        <taxon>Elysia</taxon>
    </lineage>
</organism>
<dbReference type="EMBL" id="BMAT01003661">
    <property type="protein sequence ID" value="GFR59950.1"/>
    <property type="molecule type" value="Genomic_DNA"/>
</dbReference>
<protein>
    <submittedName>
        <fullName evidence="2">Uncharacterized protein</fullName>
    </submittedName>
</protein>
<reference evidence="2 3" key="1">
    <citation type="journal article" date="2021" name="Elife">
        <title>Chloroplast acquisition without the gene transfer in kleptoplastic sea slugs, Plakobranchus ocellatus.</title>
        <authorList>
            <person name="Maeda T."/>
            <person name="Takahashi S."/>
            <person name="Yoshida T."/>
            <person name="Shimamura S."/>
            <person name="Takaki Y."/>
            <person name="Nagai Y."/>
            <person name="Toyoda A."/>
            <person name="Suzuki Y."/>
            <person name="Arimoto A."/>
            <person name="Ishii H."/>
            <person name="Satoh N."/>
            <person name="Nishiyama T."/>
            <person name="Hasebe M."/>
            <person name="Maruyama T."/>
            <person name="Minagawa J."/>
            <person name="Obokata J."/>
            <person name="Shigenobu S."/>
        </authorList>
    </citation>
    <scope>NUCLEOTIDE SEQUENCE [LARGE SCALE GENOMIC DNA]</scope>
</reference>
<name>A0AAV4EGV2_9GAST</name>
<feature type="compositionally biased region" description="Basic and acidic residues" evidence="1">
    <location>
        <begin position="28"/>
        <end position="41"/>
    </location>
</feature>
<dbReference type="Proteomes" id="UP000762676">
    <property type="component" value="Unassembled WGS sequence"/>
</dbReference>
<feature type="region of interest" description="Disordered" evidence="1">
    <location>
        <begin position="1"/>
        <end position="73"/>
    </location>
</feature>
<evidence type="ECO:0000256" key="1">
    <source>
        <dbReference type="SAM" id="MobiDB-lite"/>
    </source>
</evidence>
<dbReference type="AlphaFoldDB" id="A0AAV4EGV2"/>
<sequence length="128" mass="14688">MYTLTKGPSKFVASARRGPPRQLGFEGYDNRDKSRTQRNGDEDSDCTAEMSNPRPTFRRPVNNTNRRPVNNQEMTFNENHLDVAQLLMKQWRKVSDSVQKGKEGDFKPFLEKVGYGRAYKNVMGQSPS</sequence>
<evidence type="ECO:0000313" key="3">
    <source>
        <dbReference type="Proteomes" id="UP000762676"/>
    </source>
</evidence>
<feature type="compositionally biased region" description="Low complexity" evidence="1">
    <location>
        <begin position="52"/>
        <end position="71"/>
    </location>
</feature>